<dbReference type="PANTHER" id="PTHR46268:SF6">
    <property type="entry name" value="UNIVERSAL STRESS PROTEIN UP12"/>
    <property type="match status" value="1"/>
</dbReference>
<keyword evidence="4" id="KW-1185">Reference proteome</keyword>
<dbReference type="CDD" id="cd00293">
    <property type="entry name" value="USP-like"/>
    <property type="match status" value="2"/>
</dbReference>
<dbReference type="AlphaFoldDB" id="A0AA94EDT3"/>
<comment type="similarity">
    <text evidence="1">Belongs to the universal stress protein A family.</text>
</comment>
<gene>
    <name evidence="3" type="ORF">CWE23_10495</name>
</gene>
<evidence type="ECO:0000256" key="1">
    <source>
        <dbReference type="ARBA" id="ARBA00008791"/>
    </source>
</evidence>
<sequence>MKHVFACLDGSASTIAVCDYACWAAQRLNTPLTLFHVLDEQRYPAPTDLSGQLGFGSQEALLNELTALDEKRNRLALQHGQNMLDAIQRRAEENGLQEIRQQQRHGSLVQSLTDVEADIRLLVIGQKGIDSNDSVRMGSQLETVIRAVRQPILVTPKQFRSPRTVMLAFDGSDTSRKGVKMLAESPIFKGMPIRLVTVGNNDNDTKAAIEAAANHLREYRHDVDFDIISGAIEPALHQYQKQHNIDLLVMGAYGHSRMRHLVLGSTTRKMIQASDTPLLLLR</sequence>
<protein>
    <submittedName>
        <fullName evidence="3">Universal stress protein UspA</fullName>
    </submittedName>
</protein>
<dbReference type="Pfam" id="PF00582">
    <property type="entry name" value="Usp"/>
    <property type="match status" value="2"/>
</dbReference>
<dbReference type="PRINTS" id="PR01438">
    <property type="entry name" value="UNVRSLSTRESS"/>
</dbReference>
<dbReference type="PANTHER" id="PTHR46268">
    <property type="entry name" value="STRESS RESPONSE PROTEIN NHAX"/>
    <property type="match status" value="1"/>
</dbReference>
<dbReference type="EMBL" id="PIPS01000003">
    <property type="protein sequence ID" value="RUO42642.1"/>
    <property type="molecule type" value="Genomic_DNA"/>
</dbReference>
<feature type="domain" description="UspA" evidence="2">
    <location>
        <begin position="1"/>
        <end position="156"/>
    </location>
</feature>
<dbReference type="InterPro" id="IPR006016">
    <property type="entry name" value="UspA"/>
</dbReference>
<dbReference type="SUPFAM" id="SSF52402">
    <property type="entry name" value="Adenine nucleotide alpha hydrolases-like"/>
    <property type="match status" value="2"/>
</dbReference>
<evidence type="ECO:0000259" key="2">
    <source>
        <dbReference type="Pfam" id="PF00582"/>
    </source>
</evidence>
<dbReference type="Proteomes" id="UP000286680">
    <property type="component" value="Unassembled WGS sequence"/>
</dbReference>
<evidence type="ECO:0000313" key="3">
    <source>
        <dbReference type="EMBL" id="RUO42642.1"/>
    </source>
</evidence>
<dbReference type="Gene3D" id="3.40.50.12370">
    <property type="match status" value="1"/>
</dbReference>
<organism evidence="3 4">
    <name type="scientific">Idiomarina aquatica</name>
    <dbReference type="NCBI Taxonomy" id="1327752"/>
    <lineage>
        <taxon>Bacteria</taxon>
        <taxon>Pseudomonadati</taxon>
        <taxon>Pseudomonadota</taxon>
        <taxon>Gammaproteobacteria</taxon>
        <taxon>Alteromonadales</taxon>
        <taxon>Idiomarinaceae</taxon>
        <taxon>Idiomarina</taxon>
    </lineage>
</organism>
<name>A0AA94EDT3_9GAMM</name>
<accession>A0AA94EDT3</accession>
<dbReference type="InterPro" id="IPR006015">
    <property type="entry name" value="Universal_stress_UspA"/>
</dbReference>
<evidence type="ECO:0000313" key="4">
    <source>
        <dbReference type="Proteomes" id="UP000286680"/>
    </source>
</evidence>
<reference evidence="4" key="1">
    <citation type="journal article" date="2018" name="Front. Microbiol.">
        <title>Genome-Based Analysis Reveals the Taxonomy and Diversity of the Family Idiomarinaceae.</title>
        <authorList>
            <person name="Liu Y."/>
            <person name="Lai Q."/>
            <person name="Shao Z."/>
        </authorList>
    </citation>
    <scope>NUCLEOTIDE SEQUENCE [LARGE SCALE GENOMIC DNA]</scope>
    <source>
        <strain evidence="4">SN-14</strain>
    </source>
</reference>
<feature type="domain" description="UspA" evidence="2">
    <location>
        <begin position="209"/>
        <end position="282"/>
    </location>
</feature>
<comment type="caution">
    <text evidence="3">The sequence shown here is derived from an EMBL/GenBank/DDBJ whole genome shotgun (WGS) entry which is preliminary data.</text>
</comment>
<proteinExistence type="inferred from homology"/>